<dbReference type="OrthoDB" id="153872at2759"/>
<evidence type="ECO:0007829" key="5">
    <source>
        <dbReference type="PeptideAtlas" id="G8JXY3"/>
    </source>
</evidence>
<evidence type="ECO:0000313" key="3">
    <source>
        <dbReference type="Proteomes" id="UP000001940"/>
    </source>
</evidence>
<dbReference type="RefSeq" id="NP_741026.1">
    <property type="nucleotide sequence ID" value="NM_171023.4"/>
</dbReference>
<dbReference type="ExpressionAtlas" id="G8JXY3">
    <property type="expression patterns" value="baseline and differential"/>
</dbReference>
<comment type="similarity">
    <text evidence="1">Belongs to the Luc7 family.</text>
</comment>
<evidence type="ECO:0000313" key="2">
    <source>
        <dbReference type="EMBL" id="CCD61477.1"/>
    </source>
</evidence>
<dbReference type="AlphaFoldDB" id="G8JXY3"/>
<dbReference type="HOGENOM" id="CLU_2760117_0_0_1"/>
<dbReference type="EMBL" id="BX284602">
    <property type="protein sequence ID" value="CCD61477.1"/>
    <property type="molecule type" value="Genomic_DNA"/>
</dbReference>
<organism evidence="2 3">
    <name type="scientific">Caenorhabditis elegans</name>
    <dbReference type="NCBI Taxonomy" id="6239"/>
    <lineage>
        <taxon>Eukaryota</taxon>
        <taxon>Metazoa</taxon>
        <taxon>Ecdysozoa</taxon>
        <taxon>Nematoda</taxon>
        <taxon>Chromadorea</taxon>
        <taxon>Rhabditida</taxon>
        <taxon>Rhabditina</taxon>
        <taxon>Rhabditomorpha</taxon>
        <taxon>Rhabditoidea</taxon>
        <taxon>Rhabditidae</taxon>
        <taxon>Peloderinae</taxon>
        <taxon>Caenorhabditis</taxon>
    </lineage>
</organism>
<sequence length="70" mass="7959">MTDQMRDMIAQLMGSQHVDNKEKPSMPFDHHSVCRAFLLGVCPHDMVPDSRLQVPPQVLRAYRKPSAKQG</sequence>
<dbReference type="GeneID" id="174246"/>
<name>G8JXY3_CAEEL</name>
<evidence type="ECO:0000256" key="1">
    <source>
        <dbReference type="ARBA" id="ARBA00005655"/>
    </source>
</evidence>
<protein>
    <submittedName>
        <fullName evidence="2">LUC7 related splicing factor homolog</fullName>
    </submittedName>
</protein>
<dbReference type="WormBase" id="B0495.8b">
    <property type="protein sequence ID" value="CE29949"/>
    <property type="gene ID" value="WBGene00015207"/>
    <property type="gene designation" value="luc-7L"/>
</dbReference>
<keyword evidence="3" id="KW-1185">Reference proteome</keyword>
<dbReference type="Bgee" id="WBGene00015207">
    <property type="expression patterns" value="Expressed in pharyngeal muscle cell (C elegans) and 4 other cell types or tissues"/>
</dbReference>
<dbReference type="GO" id="GO:0006376">
    <property type="term" value="P:mRNA splice site recognition"/>
    <property type="evidence" value="ECO:0007669"/>
    <property type="project" value="InterPro"/>
</dbReference>
<gene>
    <name evidence="4" type="primary">luc-7l</name>
    <name evidence="2" type="synonym">luc-7L</name>
    <name evidence="4" type="ORF">B0495.8</name>
    <name evidence="2" type="ORF">CELE_B0495.8</name>
</gene>
<dbReference type="Pfam" id="PF03194">
    <property type="entry name" value="LUC7"/>
    <property type="match status" value="1"/>
</dbReference>
<dbReference type="GO" id="GO:0005685">
    <property type="term" value="C:U1 snRNP"/>
    <property type="evidence" value="ECO:0007669"/>
    <property type="project" value="InterPro"/>
</dbReference>
<dbReference type="PeptideAtlas" id="G8JXY3"/>
<reference evidence="2 3" key="1">
    <citation type="journal article" date="1998" name="Science">
        <title>Genome sequence of the nematode C. elegans: a platform for investigating biology.</title>
        <authorList>
            <consortium name="The C. elegans sequencing consortium"/>
            <person name="Sulson J.E."/>
            <person name="Waterston R."/>
        </authorList>
    </citation>
    <scope>NUCLEOTIDE SEQUENCE [LARGE SCALE GENOMIC DNA]</scope>
    <source>
        <strain evidence="2 3">Bristol N2</strain>
    </source>
</reference>
<dbReference type="Proteomes" id="UP000001940">
    <property type="component" value="Chromosome II"/>
</dbReference>
<accession>G8JXY3</accession>
<dbReference type="InterPro" id="IPR004882">
    <property type="entry name" value="Luc7-rel"/>
</dbReference>
<keyword evidence="5" id="KW-1267">Proteomics identification</keyword>
<evidence type="ECO:0000313" key="4">
    <source>
        <dbReference type="WormBase" id="B0495.8b"/>
    </source>
</evidence>
<dbReference type="AGR" id="WB:WBGene00015207"/>
<proteinExistence type="evidence at protein level"/>
<dbReference type="CTD" id="174246"/>
<dbReference type="GO" id="GO:0003729">
    <property type="term" value="F:mRNA binding"/>
    <property type="evidence" value="ECO:0007669"/>
    <property type="project" value="InterPro"/>
</dbReference>